<keyword evidence="3" id="KW-1185">Reference proteome</keyword>
<gene>
    <name evidence="2" type="ORF">GCM10011391_23140</name>
</gene>
<sequence length="307" mass="35845">MGMAWQNELKLHLQKLSDFWVERNLDRYQLMEDQEKKAIHRKKAGLRERGVDILKAEVSGNILGTTVHGSERTVDYFYRLRLFQKQQDTFFFEDVQTKRRATFKEGELIKDSSRAVESSVMDVQDVPTKLPQDEWRMPGKGKGKGKGIIYDRLAAVKYADRWWDAYNPKFRAFDVDCTNYVSQCVFAGGGPMNGQYNKHSGWWYEGNRWSLSWAVAHSFRWYLASEGNRLGAVAVEHPEQLQPGDVICYDFEGDGHWDHSTIVTEKDGKGMPLVNAHTTNSRHRYWAYEDSTAWTQNIKYKFYHFND</sequence>
<protein>
    <recommendedName>
        <fullName evidence="1">Putative amidase domain-containing protein</fullName>
    </recommendedName>
</protein>
<feature type="domain" description="Putative amidase" evidence="1">
    <location>
        <begin position="150"/>
        <end position="303"/>
    </location>
</feature>
<dbReference type="AlphaFoldDB" id="A0A8J2YHX5"/>
<evidence type="ECO:0000259" key="1">
    <source>
        <dbReference type="Pfam" id="PF12671"/>
    </source>
</evidence>
<dbReference type="PANTHER" id="PTHR40032:SF1">
    <property type="entry name" value="EXPORTED PROTEIN"/>
    <property type="match status" value="1"/>
</dbReference>
<reference evidence="2" key="2">
    <citation type="submission" date="2020-09" db="EMBL/GenBank/DDBJ databases">
        <authorList>
            <person name="Sun Q."/>
            <person name="Zhou Y."/>
        </authorList>
    </citation>
    <scope>NUCLEOTIDE SEQUENCE</scope>
    <source>
        <strain evidence="2">CGMCC 1.15371</strain>
    </source>
</reference>
<dbReference type="InterPro" id="IPR024301">
    <property type="entry name" value="Amidase_6"/>
</dbReference>
<dbReference type="Proteomes" id="UP000628775">
    <property type="component" value="Unassembled WGS sequence"/>
</dbReference>
<dbReference type="PANTHER" id="PTHR40032">
    <property type="entry name" value="EXPORTED PROTEIN-RELATED"/>
    <property type="match status" value="1"/>
</dbReference>
<evidence type="ECO:0000313" key="2">
    <source>
        <dbReference type="EMBL" id="GGE43717.1"/>
    </source>
</evidence>
<proteinExistence type="predicted"/>
<dbReference type="EMBL" id="BMIR01000010">
    <property type="protein sequence ID" value="GGE43717.1"/>
    <property type="molecule type" value="Genomic_DNA"/>
</dbReference>
<accession>A0A8J2YHX5</accession>
<dbReference type="Pfam" id="PF12671">
    <property type="entry name" value="Amidase_6"/>
    <property type="match status" value="1"/>
</dbReference>
<name>A0A8J2YHX5_9BACL</name>
<reference evidence="2" key="1">
    <citation type="journal article" date="2014" name="Int. J. Syst. Evol. Microbiol.">
        <title>Complete genome sequence of Corynebacterium casei LMG S-19264T (=DSM 44701T), isolated from a smear-ripened cheese.</title>
        <authorList>
            <consortium name="US DOE Joint Genome Institute (JGI-PGF)"/>
            <person name="Walter F."/>
            <person name="Albersmeier A."/>
            <person name="Kalinowski J."/>
            <person name="Ruckert C."/>
        </authorList>
    </citation>
    <scope>NUCLEOTIDE SEQUENCE</scope>
    <source>
        <strain evidence="2">CGMCC 1.15371</strain>
    </source>
</reference>
<evidence type="ECO:0000313" key="3">
    <source>
        <dbReference type="Proteomes" id="UP000628775"/>
    </source>
</evidence>
<comment type="caution">
    <text evidence="2">The sequence shown here is derived from an EMBL/GenBank/DDBJ whole genome shotgun (WGS) entry which is preliminary data.</text>
</comment>
<organism evidence="2 3">
    <name type="scientific">Pullulanibacillus camelliae</name>
    <dbReference type="NCBI Taxonomy" id="1707096"/>
    <lineage>
        <taxon>Bacteria</taxon>
        <taxon>Bacillati</taxon>
        <taxon>Bacillota</taxon>
        <taxon>Bacilli</taxon>
        <taxon>Bacillales</taxon>
        <taxon>Sporolactobacillaceae</taxon>
        <taxon>Pullulanibacillus</taxon>
    </lineage>
</organism>